<dbReference type="Gene3D" id="3.40.50.300">
    <property type="entry name" value="P-loop containing nucleotide triphosphate hydrolases"/>
    <property type="match status" value="2"/>
</dbReference>
<feature type="domain" description="ABC transporter" evidence="6">
    <location>
        <begin position="279"/>
        <end position="512"/>
    </location>
</feature>
<sequence>MSRLPLVRLLPHAGVYRYGTPTTSPSAAVLRLADKGWTISQAPKEGWAVVGDTEGRKLAVETLLSRHRISPNPPPGAFPYLTETSQTIRHLAFARPPPSGEFIDFTARYGALQEEDRLTFRDQLKKYGSSKAIEKVSKTLGISHLLDLPGVSLSSGQTRRARIASALLTKPGLLLLEDPMAGLDVSSREEVSEVLGDLNERMRIVLVLKDREGGMPDWVSDVVEVKKGNVWIGKREEWEERRSVKHDSKVEEIQELMELKEEGVGLEKEKEKEEGETIVKLDNVSVSYGQGSRPVLKNISWEIKKGEKWHLQGPNGSGKTTLLSIILGHHPLSFSIPSSSLILFSKPRRSIPTPILKTMIGHTSPEIYSSFPRAMGLTALEVIGTGFEGIFSRRNLSFKQKKRILDLLQGFQDLLGDKKEELGDKLFTRFTNPQQSLLLLLRAIVGKPDLIILDEPAQGMDEVLWERCCELLFQEWKENEQSVIVVSHYEDEVPWKKGRGRVIRLDQGEAIIE</sequence>
<comment type="similarity">
    <text evidence="1">Belongs to the ABC transporter superfamily.</text>
</comment>
<accession>A0A4Q1BAU1</accession>
<feature type="coiled-coil region" evidence="5">
    <location>
        <begin position="249"/>
        <end position="276"/>
    </location>
</feature>
<dbReference type="SUPFAM" id="SSF52540">
    <property type="entry name" value="P-loop containing nucleoside triphosphate hydrolases"/>
    <property type="match status" value="2"/>
</dbReference>
<dbReference type="PROSITE" id="PS50893">
    <property type="entry name" value="ABC_TRANSPORTER_2"/>
    <property type="match status" value="2"/>
</dbReference>
<dbReference type="Proteomes" id="UP000289152">
    <property type="component" value="Unassembled WGS sequence"/>
</dbReference>
<feature type="domain" description="ABC transporter" evidence="6">
    <location>
        <begin position="10"/>
        <end position="252"/>
    </location>
</feature>
<dbReference type="InterPro" id="IPR027417">
    <property type="entry name" value="P-loop_NTPase"/>
</dbReference>
<organism evidence="7 8">
    <name type="scientific">Tremella mesenterica</name>
    <name type="common">Jelly fungus</name>
    <dbReference type="NCBI Taxonomy" id="5217"/>
    <lineage>
        <taxon>Eukaryota</taxon>
        <taxon>Fungi</taxon>
        <taxon>Dikarya</taxon>
        <taxon>Basidiomycota</taxon>
        <taxon>Agaricomycotina</taxon>
        <taxon>Tremellomycetes</taxon>
        <taxon>Tremellales</taxon>
        <taxon>Tremellaceae</taxon>
        <taxon>Tremella</taxon>
    </lineage>
</organism>
<dbReference type="InterPro" id="IPR003593">
    <property type="entry name" value="AAA+_ATPase"/>
</dbReference>
<keyword evidence="3" id="KW-0547">Nucleotide-binding</keyword>
<evidence type="ECO:0000256" key="4">
    <source>
        <dbReference type="ARBA" id="ARBA00022840"/>
    </source>
</evidence>
<comment type="caution">
    <text evidence="7">The sequence shown here is derived from an EMBL/GenBank/DDBJ whole genome shotgun (WGS) entry which is preliminary data.</text>
</comment>
<reference evidence="7 8" key="1">
    <citation type="submission" date="2016-06" db="EMBL/GenBank/DDBJ databases">
        <title>Evolution of pathogenesis and genome organization in the Tremellales.</title>
        <authorList>
            <person name="Cuomo C."/>
            <person name="Litvintseva A."/>
            <person name="Heitman J."/>
            <person name="Chen Y."/>
            <person name="Sun S."/>
            <person name="Springer D."/>
            <person name="Dromer F."/>
            <person name="Young S."/>
            <person name="Zeng Q."/>
            <person name="Chapman S."/>
            <person name="Gujja S."/>
            <person name="Saif S."/>
            <person name="Birren B."/>
        </authorList>
    </citation>
    <scope>NUCLEOTIDE SEQUENCE [LARGE SCALE GENOMIC DNA]</scope>
    <source>
        <strain evidence="7 8">ATCC 28783</strain>
    </source>
</reference>
<keyword evidence="2" id="KW-0813">Transport</keyword>
<evidence type="ECO:0000256" key="2">
    <source>
        <dbReference type="ARBA" id="ARBA00022448"/>
    </source>
</evidence>
<evidence type="ECO:0000259" key="6">
    <source>
        <dbReference type="PROSITE" id="PS50893"/>
    </source>
</evidence>
<dbReference type="Pfam" id="PF00005">
    <property type="entry name" value="ABC_tran"/>
    <property type="match status" value="2"/>
</dbReference>
<evidence type="ECO:0000256" key="1">
    <source>
        <dbReference type="ARBA" id="ARBA00005417"/>
    </source>
</evidence>
<proteinExistence type="inferred from homology"/>
<evidence type="ECO:0000313" key="7">
    <source>
        <dbReference type="EMBL" id="RXK35908.1"/>
    </source>
</evidence>
<evidence type="ECO:0000256" key="5">
    <source>
        <dbReference type="SAM" id="Coils"/>
    </source>
</evidence>
<dbReference type="PANTHER" id="PTHR43117:SF4">
    <property type="entry name" value="OSMOPROTECTANT IMPORT ATP-BINDING PROTEIN OSMV"/>
    <property type="match status" value="1"/>
</dbReference>
<dbReference type="FunCoup" id="A0A4Q1BAU1">
    <property type="interactions" value="63"/>
</dbReference>
<keyword evidence="5" id="KW-0175">Coiled coil</keyword>
<dbReference type="InParanoid" id="A0A4Q1BAU1"/>
<dbReference type="VEuPathDB" id="FungiDB:TREMEDRAFT_25255"/>
<dbReference type="EMBL" id="SDIL01000116">
    <property type="protein sequence ID" value="RXK35908.1"/>
    <property type="molecule type" value="Genomic_DNA"/>
</dbReference>
<dbReference type="InterPro" id="IPR003439">
    <property type="entry name" value="ABC_transporter-like_ATP-bd"/>
</dbReference>
<dbReference type="AlphaFoldDB" id="A0A4Q1BAU1"/>
<gene>
    <name evidence="7" type="ORF">M231_06828</name>
</gene>
<evidence type="ECO:0000313" key="8">
    <source>
        <dbReference type="Proteomes" id="UP000289152"/>
    </source>
</evidence>
<keyword evidence="8" id="KW-1185">Reference proteome</keyword>
<dbReference type="SMART" id="SM00382">
    <property type="entry name" value="AAA"/>
    <property type="match status" value="1"/>
</dbReference>
<evidence type="ECO:0000256" key="3">
    <source>
        <dbReference type="ARBA" id="ARBA00022741"/>
    </source>
</evidence>
<dbReference type="STRING" id="5217.A0A4Q1BAU1"/>
<protein>
    <recommendedName>
        <fullName evidence="6">ABC transporter domain-containing protein</fullName>
    </recommendedName>
</protein>
<dbReference type="PANTHER" id="PTHR43117">
    <property type="entry name" value="OSMOPROTECTANT IMPORT ATP-BINDING PROTEIN OSMV"/>
    <property type="match status" value="1"/>
</dbReference>
<dbReference type="GO" id="GO:0005524">
    <property type="term" value="F:ATP binding"/>
    <property type="evidence" value="ECO:0007669"/>
    <property type="project" value="UniProtKB-KW"/>
</dbReference>
<dbReference type="GO" id="GO:0016887">
    <property type="term" value="F:ATP hydrolysis activity"/>
    <property type="evidence" value="ECO:0007669"/>
    <property type="project" value="InterPro"/>
</dbReference>
<keyword evidence="4" id="KW-0067">ATP-binding</keyword>
<name>A0A4Q1BAU1_TREME</name>
<dbReference type="OrthoDB" id="10255969at2759"/>